<accession>A0ACC0UCA2</accession>
<gene>
    <name evidence="1" type="ORF">F5148DRAFT_779733</name>
</gene>
<sequence>MVAPCITRDPDTTAPQRAQRDAAPSTGLGSTSFWSVCNPRDGFNVLSCLVLSCLYLLFFSFLLLGREGGWETVPPPPWWPFPTLPLLKRGSPSTLGLRIQSCASGLFSLFTPRDNISFRTGVSGSEIQRAKTIKPPSDSFRSPLTAHHFEGAPRGHTSRGQ</sequence>
<dbReference type="EMBL" id="JAGFNK010000068">
    <property type="protein sequence ID" value="KAI9509261.1"/>
    <property type="molecule type" value="Genomic_DNA"/>
</dbReference>
<evidence type="ECO:0000313" key="1">
    <source>
        <dbReference type="EMBL" id="KAI9509261.1"/>
    </source>
</evidence>
<protein>
    <submittedName>
        <fullName evidence="1">Uncharacterized protein</fullName>
    </submittedName>
</protein>
<name>A0ACC0UCA2_9AGAM</name>
<keyword evidence="2" id="KW-1185">Reference proteome</keyword>
<evidence type="ECO:0000313" key="2">
    <source>
        <dbReference type="Proteomes" id="UP001207468"/>
    </source>
</evidence>
<comment type="caution">
    <text evidence="1">The sequence shown here is derived from an EMBL/GenBank/DDBJ whole genome shotgun (WGS) entry which is preliminary data.</text>
</comment>
<proteinExistence type="predicted"/>
<dbReference type="Proteomes" id="UP001207468">
    <property type="component" value="Unassembled WGS sequence"/>
</dbReference>
<organism evidence="1 2">
    <name type="scientific">Russula earlei</name>
    <dbReference type="NCBI Taxonomy" id="71964"/>
    <lineage>
        <taxon>Eukaryota</taxon>
        <taxon>Fungi</taxon>
        <taxon>Dikarya</taxon>
        <taxon>Basidiomycota</taxon>
        <taxon>Agaricomycotina</taxon>
        <taxon>Agaricomycetes</taxon>
        <taxon>Russulales</taxon>
        <taxon>Russulaceae</taxon>
        <taxon>Russula</taxon>
    </lineage>
</organism>
<reference evidence="1" key="1">
    <citation type="submission" date="2021-03" db="EMBL/GenBank/DDBJ databases">
        <title>Evolutionary priming and transition to the ectomycorrhizal habit in an iconic lineage of mushroom-forming fungi: is preadaptation a requirement?</title>
        <authorList>
            <consortium name="DOE Joint Genome Institute"/>
            <person name="Looney B.P."/>
            <person name="Miyauchi S."/>
            <person name="Morin E."/>
            <person name="Drula E."/>
            <person name="Courty P.E."/>
            <person name="Chicoki N."/>
            <person name="Fauchery L."/>
            <person name="Kohler A."/>
            <person name="Kuo A."/>
            <person name="LaButti K."/>
            <person name="Pangilinan J."/>
            <person name="Lipzen A."/>
            <person name="Riley R."/>
            <person name="Andreopoulos W."/>
            <person name="He G."/>
            <person name="Johnson J."/>
            <person name="Barry K.W."/>
            <person name="Grigoriev I.V."/>
            <person name="Nagy L."/>
            <person name="Hibbett D."/>
            <person name="Henrissat B."/>
            <person name="Matheny P.B."/>
            <person name="Labbe J."/>
            <person name="Martin A.F."/>
        </authorList>
    </citation>
    <scope>NUCLEOTIDE SEQUENCE</scope>
    <source>
        <strain evidence="1">BPL698</strain>
    </source>
</reference>